<feature type="region of interest" description="Disordered" evidence="1">
    <location>
        <begin position="83"/>
        <end position="188"/>
    </location>
</feature>
<name>A0AAV4BCB4_9GAST</name>
<sequence length="188" mass="22427">MSAREHSGCEREFWPNDLRSRDFTASRRLVCTLLNLPVVVLPGAVAVPSRQSISHSENQPEEREFESAGPTNRFWANINLIPPINHEEDEQDQQVVEEQHEEDEKEQQVVEEQHEEDEQEQQVVEKQHDKDEKEQQVVEDKHEEDEQEQQVVYEQHEEVEQEQQVVEKQHEEDEQEQQVVYEQHEEDE</sequence>
<proteinExistence type="predicted"/>
<evidence type="ECO:0000256" key="1">
    <source>
        <dbReference type="SAM" id="MobiDB-lite"/>
    </source>
</evidence>
<accession>A0AAV4BCB4</accession>
<dbReference type="Proteomes" id="UP000735302">
    <property type="component" value="Unassembled WGS sequence"/>
</dbReference>
<feature type="compositionally biased region" description="Basic and acidic residues" evidence="1">
    <location>
        <begin position="123"/>
        <end position="141"/>
    </location>
</feature>
<organism evidence="2 3">
    <name type="scientific">Plakobranchus ocellatus</name>
    <dbReference type="NCBI Taxonomy" id="259542"/>
    <lineage>
        <taxon>Eukaryota</taxon>
        <taxon>Metazoa</taxon>
        <taxon>Spiralia</taxon>
        <taxon>Lophotrochozoa</taxon>
        <taxon>Mollusca</taxon>
        <taxon>Gastropoda</taxon>
        <taxon>Heterobranchia</taxon>
        <taxon>Euthyneura</taxon>
        <taxon>Panpulmonata</taxon>
        <taxon>Sacoglossa</taxon>
        <taxon>Placobranchoidea</taxon>
        <taxon>Plakobranchidae</taxon>
        <taxon>Plakobranchus</taxon>
    </lineage>
</organism>
<evidence type="ECO:0000313" key="2">
    <source>
        <dbReference type="EMBL" id="GFO16471.1"/>
    </source>
</evidence>
<reference evidence="2 3" key="1">
    <citation type="journal article" date="2021" name="Elife">
        <title>Chloroplast acquisition without the gene transfer in kleptoplastic sea slugs, Plakobranchus ocellatus.</title>
        <authorList>
            <person name="Maeda T."/>
            <person name="Takahashi S."/>
            <person name="Yoshida T."/>
            <person name="Shimamura S."/>
            <person name="Takaki Y."/>
            <person name="Nagai Y."/>
            <person name="Toyoda A."/>
            <person name="Suzuki Y."/>
            <person name="Arimoto A."/>
            <person name="Ishii H."/>
            <person name="Satoh N."/>
            <person name="Nishiyama T."/>
            <person name="Hasebe M."/>
            <person name="Maruyama T."/>
            <person name="Minagawa J."/>
            <person name="Obokata J."/>
            <person name="Shigenobu S."/>
        </authorList>
    </citation>
    <scope>NUCLEOTIDE SEQUENCE [LARGE SCALE GENOMIC DNA]</scope>
</reference>
<dbReference type="AlphaFoldDB" id="A0AAV4BCB4"/>
<gene>
    <name evidence="2" type="ORF">PoB_004297600</name>
</gene>
<feature type="region of interest" description="Disordered" evidence="1">
    <location>
        <begin position="49"/>
        <end position="71"/>
    </location>
</feature>
<dbReference type="EMBL" id="BLXT01004673">
    <property type="protein sequence ID" value="GFO16471.1"/>
    <property type="molecule type" value="Genomic_DNA"/>
</dbReference>
<keyword evidence="3" id="KW-1185">Reference proteome</keyword>
<comment type="caution">
    <text evidence="2">The sequence shown here is derived from an EMBL/GenBank/DDBJ whole genome shotgun (WGS) entry which is preliminary data.</text>
</comment>
<evidence type="ECO:0000313" key="3">
    <source>
        <dbReference type="Proteomes" id="UP000735302"/>
    </source>
</evidence>
<protein>
    <submittedName>
        <fullName evidence="2">Uncharacterized protein</fullName>
    </submittedName>
</protein>